<keyword evidence="1" id="KW-0472">Membrane</keyword>
<dbReference type="EMBL" id="QKVK01000001">
    <property type="protein sequence ID" value="PZF78732.1"/>
    <property type="molecule type" value="Genomic_DNA"/>
</dbReference>
<organism evidence="2 3">
    <name type="scientific">Aestuariivirga litoralis</name>
    <dbReference type="NCBI Taxonomy" id="2650924"/>
    <lineage>
        <taxon>Bacteria</taxon>
        <taxon>Pseudomonadati</taxon>
        <taxon>Pseudomonadota</taxon>
        <taxon>Alphaproteobacteria</taxon>
        <taxon>Hyphomicrobiales</taxon>
        <taxon>Aestuariivirgaceae</taxon>
        <taxon>Aestuariivirga</taxon>
    </lineage>
</organism>
<proteinExistence type="predicted"/>
<evidence type="ECO:0000313" key="3">
    <source>
        <dbReference type="Proteomes" id="UP000248795"/>
    </source>
</evidence>
<accession>A0A2W2AY98</accession>
<gene>
    <name evidence="2" type="ORF">DK847_02705</name>
</gene>
<evidence type="ECO:0000313" key="2">
    <source>
        <dbReference type="EMBL" id="PZF78732.1"/>
    </source>
</evidence>
<evidence type="ECO:0008006" key="4">
    <source>
        <dbReference type="Google" id="ProtNLM"/>
    </source>
</evidence>
<keyword evidence="1" id="KW-1133">Transmembrane helix</keyword>
<feature type="transmembrane region" description="Helical" evidence="1">
    <location>
        <begin position="15"/>
        <end position="38"/>
    </location>
</feature>
<keyword evidence="3" id="KW-1185">Reference proteome</keyword>
<dbReference type="RefSeq" id="WP_111196060.1">
    <property type="nucleotide sequence ID" value="NZ_QKVK01000001.1"/>
</dbReference>
<feature type="transmembrane region" description="Helical" evidence="1">
    <location>
        <begin position="193"/>
        <end position="222"/>
    </location>
</feature>
<feature type="transmembrane region" description="Helical" evidence="1">
    <location>
        <begin position="80"/>
        <end position="102"/>
    </location>
</feature>
<dbReference type="Proteomes" id="UP000248795">
    <property type="component" value="Unassembled WGS sequence"/>
</dbReference>
<protein>
    <recommendedName>
        <fullName evidence="4">DUF599 domain-containing protein</fullName>
    </recommendedName>
</protein>
<dbReference type="InterPro" id="IPR006747">
    <property type="entry name" value="DUF599"/>
</dbReference>
<name>A0A2W2AY98_9HYPH</name>
<dbReference type="AlphaFoldDB" id="A0A2W2AY98"/>
<dbReference type="Pfam" id="PF04654">
    <property type="entry name" value="DUF599"/>
    <property type="match status" value="1"/>
</dbReference>
<reference evidence="3" key="1">
    <citation type="submission" date="2018-06" db="EMBL/GenBank/DDBJ databases">
        <title>Aestuariibacter litoralis strain KCTC 52945T.</title>
        <authorList>
            <person name="Li X."/>
            <person name="Salam N."/>
            <person name="Li J.-L."/>
            <person name="Chen Y.-M."/>
            <person name="Yang Z.-W."/>
            <person name="Zhang L.-Y."/>
            <person name="Han M.-X."/>
            <person name="Xiao M."/>
            <person name="Li W.-J."/>
        </authorList>
    </citation>
    <scope>NUCLEOTIDE SEQUENCE [LARGE SCALE GENOMIC DNA]</scope>
    <source>
        <strain evidence="3">KCTC 52945</strain>
    </source>
</reference>
<sequence>MTALAAQYLPSGFGLAHAAAIVLVLALWGFYTPILGLLGRGSLNSQLHAVRLRWFEVHQGAEREHRVFDAIMLGHISNSISYFGSGTLLVLAGLVGALANVNSVYLLTRGLAFVDHSMPLELFTLCVFLLTAILAQCFFSFTYALRKMAYTFAMLGGLQASKADTPQARVMGEQSAVVLTEAVRSINTGIRGYYYAVAAMFLFAGPWVCIAATLAITALLYYRQLFSPTAVAIAKYVDVLKGAKD</sequence>
<evidence type="ECO:0000256" key="1">
    <source>
        <dbReference type="SAM" id="Phobius"/>
    </source>
</evidence>
<keyword evidence="1" id="KW-0812">Transmembrane</keyword>
<feature type="transmembrane region" description="Helical" evidence="1">
    <location>
        <begin position="122"/>
        <end position="145"/>
    </location>
</feature>
<comment type="caution">
    <text evidence="2">The sequence shown here is derived from an EMBL/GenBank/DDBJ whole genome shotgun (WGS) entry which is preliminary data.</text>
</comment>